<evidence type="ECO:0000313" key="2">
    <source>
        <dbReference type="EMBL" id="AKB39045.1"/>
    </source>
</evidence>
<accession>A0A0E3PS89</accession>
<dbReference type="GeneID" id="24849647"/>
<dbReference type="Proteomes" id="UP000033058">
    <property type="component" value="Chromosome"/>
</dbReference>
<dbReference type="EMBL" id="CP009509">
    <property type="protein sequence ID" value="AKB39045.1"/>
    <property type="molecule type" value="Genomic_DNA"/>
</dbReference>
<dbReference type="RefSeq" id="WP_052716846.1">
    <property type="nucleotide sequence ID" value="NZ_CP009509.1"/>
</dbReference>
<dbReference type="HOGENOM" id="CLU_081758_0_0_2"/>
<feature type="compositionally biased region" description="Polar residues" evidence="1">
    <location>
        <begin position="169"/>
        <end position="183"/>
    </location>
</feature>
<dbReference type="AlphaFoldDB" id="A0A0E3PS89"/>
<reference evidence="2 3" key="1">
    <citation type="submission" date="2014-07" db="EMBL/GenBank/DDBJ databases">
        <title>Methanogenic archaea and the global carbon cycle.</title>
        <authorList>
            <person name="Henriksen J.R."/>
            <person name="Luke J."/>
            <person name="Reinhart S."/>
            <person name="Benedict M.N."/>
            <person name="Youngblut N.D."/>
            <person name="Metcalf M.E."/>
            <person name="Whitaker R.J."/>
            <person name="Metcalf W.W."/>
        </authorList>
    </citation>
    <scope>NUCLEOTIDE SEQUENCE [LARGE SCALE GENOMIC DNA]</scope>
    <source>
        <strain evidence="2 3">WWM610</strain>
    </source>
</reference>
<organism evidence="2 3">
    <name type="scientific">Methanosarcina mazei WWM610</name>
    <dbReference type="NCBI Taxonomy" id="1434117"/>
    <lineage>
        <taxon>Archaea</taxon>
        <taxon>Methanobacteriati</taxon>
        <taxon>Methanobacteriota</taxon>
        <taxon>Stenosarchaea group</taxon>
        <taxon>Methanomicrobia</taxon>
        <taxon>Methanosarcinales</taxon>
        <taxon>Methanosarcinaceae</taxon>
        <taxon>Methanosarcina</taxon>
    </lineage>
</organism>
<sequence length="183" mass="20268">MKGRIDGKYIKSIRHVKTVRLTAVLFTFFIVALSGCVENVEDEQNNTTEIEYTYGMANVESIDILIMESFPVQINVIAEGYLPDGCTKIDEIKTEREGETFNINITTKRPKDAICTQAIESFRETIPLEVQGLRAGNYTVNVNGVTGSFELTVDNILKETPDSMPPGQQVVTEAGNGTNINIE</sequence>
<evidence type="ECO:0000256" key="1">
    <source>
        <dbReference type="SAM" id="MobiDB-lite"/>
    </source>
</evidence>
<dbReference type="PATRIC" id="fig|1434117.4.peg.60"/>
<feature type="region of interest" description="Disordered" evidence="1">
    <location>
        <begin position="162"/>
        <end position="183"/>
    </location>
</feature>
<protein>
    <submittedName>
        <fullName evidence="2">Uncharacterized protein</fullName>
    </submittedName>
</protein>
<name>A0A0E3PS89_METMZ</name>
<evidence type="ECO:0000313" key="3">
    <source>
        <dbReference type="Proteomes" id="UP000033058"/>
    </source>
</evidence>
<gene>
    <name evidence="2" type="ORF">MSMAW_0054</name>
</gene>
<proteinExistence type="predicted"/>